<dbReference type="InterPro" id="IPR036457">
    <property type="entry name" value="PPM-type-like_dom_sf"/>
</dbReference>
<proteinExistence type="predicted"/>
<dbReference type="AlphaFoldDB" id="A0A498DDE6"/>
<protein>
    <recommendedName>
        <fullName evidence="3">PPM-type phosphatase domain-containing protein</fullName>
    </recommendedName>
</protein>
<evidence type="ECO:0000313" key="1">
    <source>
        <dbReference type="EMBL" id="RLL46987.1"/>
    </source>
</evidence>
<organism evidence="1 2">
    <name type="scientific">Oceanobacillus piezotolerans</name>
    <dbReference type="NCBI Taxonomy" id="2448030"/>
    <lineage>
        <taxon>Bacteria</taxon>
        <taxon>Bacillati</taxon>
        <taxon>Bacillota</taxon>
        <taxon>Bacilli</taxon>
        <taxon>Bacillales</taxon>
        <taxon>Bacillaceae</taxon>
        <taxon>Oceanobacillus</taxon>
    </lineage>
</organism>
<dbReference type="RefSeq" id="WP_121522238.1">
    <property type="nucleotide sequence ID" value="NZ_RCHR01000002.1"/>
</dbReference>
<keyword evidence="2" id="KW-1185">Reference proteome</keyword>
<dbReference type="SUPFAM" id="SSF81606">
    <property type="entry name" value="PP2C-like"/>
    <property type="match status" value="1"/>
</dbReference>
<dbReference type="Gene3D" id="3.60.40.10">
    <property type="entry name" value="PPM-type phosphatase domain"/>
    <property type="match status" value="1"/>
</dbReference>
<evidence type="ECO:0000313" key="2">
    <source>
        <dbReference type="Proteomes" id="UP000270219"/>
    </source>
</evidence>
<evidence type="ECO:0008006" key="3">
    <source>
        <dbReference type="Google" id="ProtNLM"/>
    </source>
</evidence>
<accession>A0A498DDE6</accession>
<comment type="caution">
    <text evidence="1">The sequence shown here is derived from an EMBL/GenBank/DDBJ whole genome shotgun (WGS) entry which is preliminary data.</text>
</comment>
<gene>
    <name evidence="1" type="ORF">D8M04_07275</name>
</gene>
<dbReference type="EMBL" id="RCHR01000002">
    <property type="protein sequence ID" value="RLL46987.1"/>
    <property type="molecule type" value="Genomic_DNA"/>
</dbReference>
<reference evidence="1 2" key="1">
    <citation type="submission" date="2018-10" db="EMBL/GenBank/DDBJ databases">
        <title>Oceanobacillus sp. YLB-02 draft genome.</title>
        <authorList>
            <person name="Yu L."/>
        </authorList>
    </citation>
    <scope>NUCLEOTIDE SEQUENCE [LARGE SCALE GENOMIC DNA]</scope>
    <source>
        <strain evidence="1 2">YLB-02</strain>
    </source>
</reference>
<dbReference type="OrthoDB" id="508128at2"/>
<sequence length="279" mass="32159">MGLRLIELFHQGKKDREDLCEDMYVFNDHFVAVIDGATNVWGTRIKGKTPGRLAAEVIKSSIESISDEKIGVEDLISYINTDLKKVYHEYGILEDLQKNRTLAPTASLAVYSHFHQEIWQIGDCQALIDGQMYKHEKEIDFITANARSLFLEAELKKGVTIESLMVEDTGWEFIKPLIQQQYYLQNETNSQYGFEVIDGFDIHIPQVKRVKVPANAKEIVLASDGYPFLKPTLEKSEARLQEILKNDPLCIWEYKCTKGLQKGNISFDDRVYLRFERQD</sequence>
<dbReference type="Proteomes" id="UP000270219">
    <property type="component" value="Unassembled WGS sequence"/>
</dbReference>
<name>A0A498DDE6_9BACI</name>